<name>A0A7W9IAY9_9ACTN</name>
<keyword evidence="2 4" id="KW-0238">DNA-binding</keyword>
<dbReference type="GO" id="GO:0003700">
    <property type="term" value="F:DNA-binding transcription factor activity"/>
    <property type="evidence" value="ECO:0007669"/>
    <property type="project" value="TreeGrafter"/>
</dbReference>
<dbReference type="PROSITE" id="PS50977">
    <property type="entry name" value="HTH_TETR_2"/>
    <property type="match status" value="1"/>
</dbReference>
<dbReference type="InterPro" id="IPR001647">
    <property type="entry name" value="HTH_TetR"/>
</dbReference>
<keyword evidence="3" id="KW-0804">Transcription</keyword>
<evidence type="ECO:0000256" key="1">
    <source>
        <dbReference type="ARBA" id="ARBA00023015"/>
    </source>
</evidence>
<dbReference type="PANTHER" id="PTHR30055">
    <property type="entry name" value="HTH-TYPE TRANSCRIPTIONAL REGULATOR RUTR"/>
    <property type="match status" value="1"/>
</dbReference>
<dbReference type="InterPro" id="IPR009057">
    <property type="entry name" value="Homeodomain-like_sf"/>
</dbReference>
<dbReference type="InterPro" id="IPR050109">
    <property type="entry name" value="HTH-type_TetR-like_transc_reg"/>
</dbReference>
<dbReference type="GO" id="GO:0045892">
    <property type="term" value="P:negative regulation of DNA-templated transcription"/>
    <property type="evidence" value="ECO:0007669"/>
    <property type="project" value="InterPro"/>
</dbReference>
<dbReference type="Pfam" id="PF02909">
    <property type="entry name" value="TetR_C_1"/>
    <property type="match status" value="1"/>
</dbReference>
<dbReference type="Pfam" id="PF00440">
    <property type="entry name" value="TetR_N"/>
    <property type="match status" value="1"/>
</dbReference>
<evidence type="ECO:0000313" key="7">
    <source>
        <dbReference type="Proteomes" id="UP000540685"/>
    </source>
</evidence>
<dbReference type="AlphaFoldDB" id="A0A7W9IAY9"/>
<organism evidence="6 7">
    <name type="scientific">Streptosporangium becharense</name>
    <dbReference type="NCBI Taxonomy" id="1816182"/>
    <lineage>
        <taxon>Bacteria</taxon>
        <taxon>Bacillati</taxon>
        <taxon>Actinomycetota</taxon>
        <taxon>Actinomycetes</taxon>
        <taxon>Streptosporangiales</taxon>
        <taxon>Streptosporangiaceae</taxon>
        <taxon>Streptosporangium</taxon>
    </lineage>
</organism>
<dbReference type="Proteomes" id="UP000540685">
    <property type="component" value="Unassembled WGS sequence"/>
</dbReference>
<feature type="domain" description="HTH tetR-type" evidence="5">
    <location>
        <begin position="14"/>
        <end position="74"/>
    </location>
</feature>
<proteinExistence type="predicted"/>
<evidence type="ECO:0000259" key="5">
    <source>
        <dbReference type="PROSITE" id="PS50977"/>
    </source>
</evidence>
<dbReference type="Gene3D" id="1.10.10.60">
    <property type="entry name" value="Homeodomain-like"/>
    <property type="match status" value="1"/>
</dbReference>
<gene>
    <name evidence="6" type="ORF">F4562_000098</name>
</gene>
<evidence type="ECO:0000313" key="6">
    <source>
        <dbReference type="EMBL" id="MBB5817036.1"/>
    </source>
</evidence>
<dbReference type="InterPro" id="IPR004111">
    <property type="entry name" value="Repressor_TetR_C"/>
</dbReference>
<keyword evidence="7" id="KW-1185">Reference proteome</keyword>
<sequence length="224" mass="23795">MTTQKPRTGRRGDALSKERIVRAAVETLDAGGEDALTFRVLANRLSTGPGAIYNHVANKNELLRAATDEVIAHVTTGAVTGPEPGEAIRAIMLGVFDAIHAHPWVGAQLSREPWQTAMLQIFESAGRQLTALGVPEQAQFDAASALVNYVLGVAGQSAAGARALPGETDRSAFLETVAAQWTTQYDAADYPFVHQVAAQLAGHDDRKQFLAGIDLILAGISTLR</sequence>
<dbReference type="SUPFAM" id="SSF46689">
    <property type="entry name" value="Homeodomain-like"/>
    <property type="match status" value="1"/>
</dbReference>
<evidence type="ECO:0000256" key="4">
    <source>
        <dbReference type="PROSITE-ProRule" id="PRU00335"/>
    </source>
</evidence>
<protein>
    <submittedName>
        <fullName evidence="6">AcrR family transcriptional regulator</fullName>
    </submittedName>
</protein>
<reference evidence="6 7" key="1">
    <citation type="submission" date="2020-08" db="EMBL/GenBank/DDBJ databases">
        <title>Sequencing the genomes of 1000 actinobacteria strains.</title>
        <authorList>
            <person name="Klenk H.-P."/>
        </authorList>
    </citation>
    <scope>NUCLEOTIDE SEQUENCE [LARGE SCALE GENOMIC DNA]</scope>
    <source>
        <strain evidence="6 7">DSM 46887</strain>
    </source>
</reference>
<dbReference type="GO" id="GO:0000976">
    <property type="term" value="F:transcription cis-regulatory region binding"/>
    <property type="evidence" value="ECO:0007669"/>
    <property type="project" value="TreeGrafter"/>
</dbReference>
<dbReference type="RefSeq" id="WP_184548950.1">
    <property type="nucleotide sequence ID" value="NZ_JACHMP010000001.1"/>
</dbReference>
<dbReference type="PANTHER" id="PTHR30055:SF151">
    <property type="entry name" value="TRANSCRIPTIONAL REGULATORY PROTEIN"/>
    <property type="match status" value="1"/>
</dbReference>
<evidence type="ECO:0000256" key="2">
    <source>
        <dbReference type="ARBA" id="ARBA00023125"/>
    </source>
</evidence>
<dbReference type="SUPFAM" id="SSF48498">
    <property type="entry name" value="Tetracyclin repressor-like, C-terminal domain"/>
    <property type="match status" value="1"/>
</dbReference>
<feature type="DNA-binding region" description="H-T-H motif" evidence="4">
    <location>
        <begin position="37"/>
        <end position="56"/>
    </location>
</feature>
<comment type="caution">
    <text evidence="6">The sequence shown here is derived from an EMBL/GenBank/DDBJ whole genome shotgun (WGS) entry which is preliminary data.</text>
</comment>
<dbReference type="InterPro" id="IPR036271">
    <property type="entry name" value="Tet_transcr_reg_TetR-rel_C_sf"/>
</dbReference>
<evidence type="ECO:0000256" key="3">
    <source>
        <dbReference type="ARBA" id="ARBA00023163"/>
    </source>
</evidence>
<accession>A0A7W9IAY9</accession>
<dbReference type="Gene3D" id="1.10.357.10">
    <property type="entry name" value="Tetracycline Repressor, domain 2"/>
    <property type="match status" value="1"/>
</dbReference>
<keyword evidence="1" id="KW-0805">Transcription regulation</keyword>
<dbReference type="EMBL" id="JACHMP010000001">
    <property type="protein sequence ID" value="MBB5817036.1"/>
    <property type="molecule type" value="Genomic_DNA"/>
</dbReference>